<dbReference type="AlphaFoldDB" id="A0AAQ4D2J3"/>
<keyword evidence="1" id="KW-0812">Transmembrane</keyword>
<evidence type="ECO:0000313" key="3">
    <source>
        <dbReference type="Proteomes" id="UP001321473"/>
    </source>
</evidence>
<evidence type="ECO:0000256" key="1">
    <source>
        <dbReference type="SAM" id="Phobius"/>
    </source>
</evidence>
<dbReference type="Proteomes" id="UP001321473">
    <property type="component" value="Unassembled WGS sequence"/>
</dbReference>
<organism evidence="2 3">
    <name type="scientific">Amblyomma americanum</name>
    <name type="common">Lone star tick</name>
    <dbReference type="NCBI Taxonomy" id="6943"/>
    <lineage>
        <taxon>Eukaryota</taxon>
        <taxon>Metazoa</taxon>
        <taxon>Ecdysozoa</taxon>
        <taxon>Arthropoda</taxon>
        <taxon>Chelicerata</taxon>
        <taxon>Arachnida</taxon>
        <taxon>Acari</taxon>
        <taxon>Parasitiformes</taxon>
        <taxon>Ixodida</taxon>
        <taxon>Ixodoidea</taxon>
        <taxon>Ixodidae</taxon>
        <taxon>Amblyomminae</taxon>
        <taxon>Amblyomma</taxon>
    </lineage>
</organism>
<gene>
    <name evidence="2" type="ORF">V5799_000614</name>
</gene>
<protein>
    <submittedName>
        <fullName evidence="2">Uncharacterized protein</fullName>
    </submittedName>
</protein>
<accession>A0AAQ4D2J3</accession>
<sequence length="62" mass="6737">MFKRRGVPEYKLTFTNIYKTTSCGALIEVGYHHGGHQRLVALAFSGSVGMTLLVLGCALPQP</sequence>
<feature type="non-terminal residue" evidence="2">
    <location>
        <position position="62"/>
    </location>
</feature>
<name>A0AAQ4D2J3_AMBAM</name>
<evidence type="ECO:0000313" key="2">
    <source>
        <dbReference type="EMBL" id="KAK8756683.1"/>
    </source>
</evidence>
<feature type="transmembrane region" description="Helical" evidence="1">
    <location>
        <begin position="39"/>
        <end position="59"/>
    </location>
</feature>
<proteinExistence type="predicted"/>
<keyword evidence="1" id="KW-0472">Membrane</keyword>
<comment type="caution">
    <text evidence="2">The sequence shown here is derived from an EMBL/GenBank/DDBJ whole genome shotgun (WGS) entry which is preliminary data.</text>
</comment>
<keyword evidence="3" id="KW-1185">Reference proteome</keyword>
<reference evidence="2 3" key="1">
    <citation type="journal article" date="2023" name="Arcadia Sci">
        <title>De novo assembly of a long-read Amblyomma americanum tick genome.</title>
        <authorList>
            <person name="Chou S."/>
            <person name="Poskanzer K.E."/>
            <person name="Rollins M."/>
            <person name="Thuy-Boun P.S."/>
        </authorList>
    </citation>
    <scope>NUCLEOTIDE SEQUENCE [LARGE SCALE GENOMIC DNA]</scope>
    <source>
        <strain evidence="2">F_SG_1</strain>
        <tissue evidence="2">Salivary glands</tissue>
    </source>
</reference>
<keyword evidence="1" id="KW-1133">Transmembrane helix</keyword>
<dbReference type="EMBL" id="JARKHS020035997">
    <property type="protein sequence ID" value="KAK8756683.1"/>
    <property type="molecule type" value="Genomic_DNA"/>
</dbReference>